<keyword evidence="11" id="KW-0325">Glycoprotein</keyword>
<comment type="subcellular location">
    <subcellularLocation>
        <location evidence="1">Cell membrane</location>
        <topology evidence="1">Single-pass type I membrane protein</topology>
    </subcellularLocation>
</comment>
<keyword evidence="6 14" id="KW-0732">Signal</keyword>
<evidence type="ECO:0000256" key="2">
    <source>
        <dbReference type="ARBA" id="ARBA00007087"/>
    </source>
</evidence>
<evidence type="ECO:0000256" key="8">
    <source>
        <dbReference type="ARBA" id="ARBA00023136"/>
    </source>
</evidence>
<dbReference type="GeneID" id="108414855"/>
<dbReference type="RefSeq" id="XP_017543250.1">
    <property type="nucleotide sequence ID" value="XM_017687761.2"/>
</dbReference>
<dbReference type="GO" id="GO:0032870">
    <property type="term" value="P:cellular response to hormone stimulus"/>
    <property type="evidence" value="ECO:0007669"/>
    <property type="project" value="TreeGrafter"/>
</dbReference>
<keyword evidence="8 13" id="KW-0472">Membrane</keyword>
<evidence type="ECO:0000313" key="16">
    <source>
        <dbReference type="Proteomes" id="UP001501920"/>
    </source>
</evidence>
<keyword evidence="7 13" id="KW-1133">Transmembrane helix</keyword>
<evidence type="ECO:0000256" key="5">
    <source>
        <dbReference type="ARBA" id="ARBA00022692"/>
    </source>
</evidence>
<evidence type="ECO:0000256" key="14">
    <source>
        <dbReference type="SAM" id="SignalP"/>
    </source>
</evidence>
<keyword evidence="3" id="KW-0813">Transport</keyword>
<dbReference type="GO" id="GO:0006886">
    <property type="term" value="P:intracellular protein transport"/>
    <property type="evidence" value="ECO:0007669"/>
    <property type="project" value="InterPro"/>
</dbReference>
<dbReference type="OMA" id="THACYHE"/>
<dbReference type="Proteomes" id="UP001501920">
    <property type="component" value="Chromosome 24"/>
</dbReference>
<dbReference type="GeneTree" id="ENSGT00940000161026"/>
<dbReference type="GO" id="GO:0006816">
    <property type="term" value="P:calcium ion transport"/>
    <property type="evidence" value="ECO:0007669"/>
    <property type="project" value="TreeGrafter"/>
</dbReference>
<keyword evidence="10" id="KW-0675">Receptor</keyword>
<sequence length="184" mass="21110">MDANHLKLLNFFAAGILADLSPLQVCDPMRESYVASKVNTLMMSMLSATEEIKLFMHKPWILECNKTVLQLEMEKCGERFKTDMEEVDPQNWCNLTHFIGEYHFFSACTEDNAVKIGCFWPNPVVEHYIIRIHKQFFSNCTLKSAVWGDPSEDTLIILILVPVFLTLTMVALVVWCSKRSDILA</sequence>
<evidence type="ECO:0000256" key="6">
    <source>
        <dbReference type="ARBA" id="ARBA00022729"/>
    </source>
</evidence>
<organism evidence="15 16">
    <name type="scientific">Pygocentrus nattereri</name>
    <name type="common">Red-bellied piranha</name>
    <dbReference type="NCBI Taxonomy" id="42514"/>
    <lineage>
        <taxon>Eukaryota</taxon>
        <taxon>Metazoa</taxon>
        <taxon>Chordata</taxon>
        <taxon>Craniata</taxon>
        <taxon>Vertebrata</taxon>
        <taxon>Euteleostomi</taxon>
        <taxon>Actinopterygii</taxon>
        <taxon>Neopterygii</taxon>
        <taxon>Teleostei</taxon>
        <taxon>Ostariophysi</taxon>
        <taxon>Characiformes</taxon>
        <taxon>Characoidei</taxon>
        <taxon>Pygocentrus</taxon>
    </lineage>
</organism>
<feature type="chain" id="PRO_5043657935" description="Receptor activity-modifying protein 3" evidence="14">
    <location>
        <begin position="19"/>
        <end position="184"/>
    </location>
</feature>
<evidence type="ECO:0000256" key="13">
    <source>
        <dbReference type="SAM" id="Phobius"/>
    </source>
</evidence>
<reference evidence="15" key="2">
    <citation type="submission" date="2025-08" db="UniProtKB">
        <authorList>
            <consortium name="Ensembl"/>
        </authorList>
    </citation>
    <scope>IDENTIFICATION</scope>
</reference>
<dbReference type="GO" id="GO:0015026">
    <property type="term" value="F:coreceptor activity"/>
    <property type="evidence" value="ECO:0007669"/>
    <property type="project" value="InterPro"/>
</dbReference>
<evidence type="ECO:0000313" key="15">
    <source>
        <dbReference type="Ensembl" id="ENSPNAP00000007688.2"/>
    </source>
</evidence>
<reference evidence="15" key="3">
    <citation type="submission" date="2025-09" db="UniProtKB">
        <authorList>
            <consortium name="Ensembl"/>
        </authorList>
    </citation>
    <scope>IDENTIFICATION</scope>
</reference>
<dbReference type="GO" id="GO:0008277">
    <property type="term" value="P:regulation of G protein-coupled receptor signaling pathway"/>
    <property type="evidence" value="ECO:0007669"/>
    <property type="project" value="InterPro"/>
</dbReference>
<dbReference type="Ensembl" id="ENSPNAT00000001412.2">
    <property type="protein sequence ID" value="ENSPNAP00000007688.2"/>
    <property type="gene ID" value="ENSPNAG00000013449.2"/>
</dbReference>
<reference evidence="15 16" key="1">
    <citation type="submission" date="2020-10" db="EMBL/GenBank/DDBJ databases">
        <title>Pygocentrus nattereri (red-bellied piranha) genome, fPygNat1, primary haplotype.</title>
        <authorList>
            <person name="Myers G."/>
            <person name="Meyer A."/>
            <person name="Karagic N."/>
            <person name="Pippel M."/>
            <person name="Winkler S."/>
            <person name="Tracey A."/>
            <person name="Wood J."/>
            <person name="Formenti G."/>
            <person name="Howe K."/>
            <person name="Fedrigo O."/>
            <person name="Jarvis E.D."/>
        </authorList>
    </citation>
    <scope>NUCLEOTIDE SEQUENCE [LARGE SCALE GENOMIC DNA]</scope>
</reference>
<proteinExistence type="inferred from homology"/>
<dbReference type="InterPro" id="IPR006985">
    <property type="entry name" value="RAMP"/>
</dbReference>
<name>A0A3B4C7N6_PYGNA</name>
<evidence type="ECO:0000256" key="1">
    <source>
        <dbReference type="ARBA" id="ARBA00004251"/>
    </source>
</evidence>
<evidence type="ECO:0000256" key="11">
    <source>
        <dbReference type="ARBA" id="ARBA00023180"/>
    </source>
</evidence>
<dbReference type="InterPro" id="IPR038126">
    <property type="entry name" value="RAMP_sf"/>
</dbReference>
<dbReference type="Pfam" id="PF04901">
    <property type="entry name" value="RAMP"/>
    <property type="match status" value="1"/>
</dbReference>
<evidence type="ECO:0000256" key="4">
    <source>
        <dbReference type="ARBA" id="ARBA00022475"/>
    </source>
</evidence>
<comment type="similarity">
    <text evidence="2">Belongs to the RAMP family.</text>
</comment>
<dbReference type="AlphaFoldDB" id="A0A3B4C7N6"/>
<evidence type="ECO:0000256" key="10">
    <source>
        <dbReference type="ARBA" id="ARBA00023170"/>
    </source>
</evidence>
<dbReference type="GO" id="GO:0043235">
    <property type="term" value="C:receptor complex"/>
    <property type="evidence" value="ECO:0007669"/>
    <property type="project" value="TreeGrafter"/>
</dbReference>
<evidence type="ECO:0000256" key="7">
    <source>
        <dbReference type="ARBA" id="ARBA00022989"/>
    </source>
</evidence>
<feature type="signal peptide" evidence="14">
    <location>
        <begin position="1"/>
        <end position="18"/>
    </location>
</feature>
<dbReference type="PANTHER" id="PTHR14076">
    <property type="entry name" value="RECEPTOR ACTIVITY MODIFYING PROTEIN RAMP"/>
    <property type="match status" value="1"/>
</dbReference>
<keyword evidence="5 13" id="KW-0812">Transmembrane</keyword>
<dbReference type="GO" id="GO:0072659">
    <property type="term" value="P:protein localization to plasma membrane"/>
    <property type="evidence" value="ECO:0007669"/>
    <property type="project" value="TreeGrafter"/>
</dbReference>
<evidence type="ECO:0000256" key="12">
    <source>
        <dbReference type="ARBA" id="ARBA00041072"/>
    </source>
</evidence>
<feature type="transmembrane region" description="Helical" evidence="13">
    <location>
        <begin position="155"/>
        <end position="176"/>
    </location>
</feature>
<dbReference type="PANTHER" id="PTHR14076:SF2">
    <property type="entry name" value="RECEPTOR ACTIVITY-MODIFYING PROTEIN 3"/>
    <property type="match status" value="1"/>
</dbReference>
<keyword evidence="16" id="KW-1185">Reference proteome</keyword>
<dbReference type="Gene3D" id="1.10.150.510">
    <property type="entry name" value="Receptor activity modifying family"/>
    <property type="match status" value="1"/>
</dbReference>
<dbReference type="STRING" id="42514.ENSPNAP00000007688"/>
<keyword evidence="4" id="KW-1003">Cell membrane</keyword>
<keyword evidence="9" id="KW-1015">Disulfide bond</keyword>
<dbReference type="GO" id="GO:0009986">
    <property type="term" value="C:cell surface"/>
    <property type="evidence" value="ECO:0007669"/>
    <property type="project" value="TreeGrafter"/>
</dbReference>
<protein>
    <recommendedName>
        <fullName evidence="12">Receptor activity-modifying protein 3</fullName>
    </recommendedName>
</protein>
<accession>A0A3B4C7N6</accession>
<dbReference type="GO" id="GO:0005886">
    <property type="term" value="C:plasma membrane"/>
    <property type="evidence" value="ECO:0007669"/>
    <property type="project" value="UniProtKB-SubCell"/>
</dbReference>
<evidence type="ECO:0000256" key="3">
    <source>
        <dbReference type="ARBA" id="ARBA00022448"/>
    </source>
</evidence>
<evidence type="ECO:0000256" key="9">
    <source>
        <dbReference type="ARBA" id="ARBA00023157"/>
    </source>
</evidence>
<dbReference type="GO" id="GO:0031623">
    <property type="term" value="P:receptor internalization"/>
    <property type="evidence" value="ECO:0007669"/>
    <property type="project" value="TreeGrafter"/>
</dbReference>
<dbReference type="GO" id="GO:0007186">
    <property type="term" value="P:G protein-coupled receptor signaling pathway"/>
    <property type="evidence" value="ECO:0007669"/>
    <property type="project" value="TreeGrafter"/>
</dbReference>